<proteinExistence type="predicted"/>
<accession>A0A8T2SCA5</accession>
<dbReference type="AlphaFoldDB" id="A0A8T2SCA5"/>
<comment type="caution">
    <text evidence="1">The sequence shown here is derived from an EMBL/GenBank/DDBJ whole genome shotgun (WGS) entry which is preliminary data.</text>
</comment>
<organism evidence="1 2">
    <name type="scientific">Ceratopteris richardii</name>
    <name type="common">Triangle waterfern</name>
    <dbReference type="NCBI Taxonomy" id="49495"/>
    <lineage>
        <taxon>Eukaryota</taxon>
        <taxon>Viridiplantae</taxon>
        <taxon>Streptophyta</taxon>
        <taxon>Embryophyta</taxon>
        <taxon>Tracheophyta</taxon>
        <taxon>Polypodiopsida</taxon>
        <taxon>Polypodiidae</taxon>
        <taxon>Polypodiales</taxon>
        <taxon>Pteridineae</taxon>
        <taxon>Pteridaceae</taxon>
        <taxon>Parkerioideae</taxon>
        <taxon>Ceratopteris</taxon>
    </lineage>
</organism>
<gene>
    <name evidence="1" type="ORF">KP509_21G066300</name>
</gene>
<reference evidence="1" key="1">
    <citation type="submission" date="2021-08" db="EMBL/GenBank/DDBJ databases">
        <title>WGS assembly of Ceratopteris richardii.</title>
        <authorList>
            <person name="Marchant D.B."/>
            <person name="Chen G."/>
            <person name="Jenkins J."/>
            <person name="Shu S."/>
            <person name="Leebens-Mack J."/>
            <person name="Grimwood J."/>
            <person name="Schmutz J."/>
            <person name="Soltis P."/>
            <person name="Soltis D."/>
            <person name="Chen Z.-H."/>
        </authorList>
    </citation>
    <scope>NUCLEOTIDE SEQUENCE</scope>
    <source>
        <strain evidence="1">Whitten #5841</strain>
        <tissue evidence="1">Leaf</tissue>
    </source>
</reference>
<dbReference type="Proteomes" id="UP000825935">
    <property type="component" value="Chromosome 21"/>
</dbReference>
<protein>
    <submittedName>
        <fullName evidence="1">Uncharacterized protein</fullName>
    </submittedName>
</protein>
<keyword evidence="2" id="KW-1185">Reference proteome</keyword>
<evidence type="ECO:0000313" key="2">
    <source>
        <dbReference type="Proteomes" id="UP000825935"/>
    </source>
</evidence>
<dbReference type="EMBL" id="CM035426">
    <property type="protein sequence ID" value="KAH7315801.1"/>
    <property type="molecule type" value="Genomic_DNA"/>
</dbReference>
<sequence>MRRVCHGHKSSWVFRIRRTWVFKIRRARRLSCRRRLVFVCCTEVHCSCRKCRLGVLTAAVGER</sequence>
<name>A0A8T2SCA5_CERRI</name>
<evidence type="ECO:0000313" key="1">
    <source>
        <dbReference type="EMBL" id="KAH7315801.1"/>
    </source>
</evidence>